<dbReference type="AlphaFoldDB" id="A0AAE0E3U6"/>
<dbReference type="EMBL" id="JANJYJ010000006">
    <property type="protein sequence ID" value="KAK3206560.1"/>
    <property type="molecule type" value="Genomic_DNA"/>
</dbReference>
<sequence>MFDLLSQLSDYGQVSGDHILDSFRVLLEEYGRHMARLARVIFEAILNMDSKQHNSTSHLLSESTGYV</sequence>
<gene>
    <name evidence="1" type="ORF">Dsin_020606</name>
</gene>
<name>A0AAE0E3U6_9ROSI</name>
<comment type="caution">
    <text evidence="1">The sequence shown here is derived from an EMBL/GenBank/DDBJ whole genome shotgun (WGS) entry which is preliminary data.</text>
</comment>
<accession>A0AAE0E3U6</accession>
<keyword evidence="2" id="KW-1185">Reference proteome</keyword>
<organism evidence="1 2">
    <name type="scientific">Dipteronia sinensis</name>
    <dbReference type="NCBI Taxonomy" id="43782"/>
    <lineage>
        <taxon>Eukaryota</taxon>
        <taxon>Viridiplantae</taxon>
        <taxon>Streptophyta</taxon>
        <taxon>Embryophyta</taxon>
        <taxon>Tracheophyta</taxon>
        <taxon>Spermatophyta</taxon>
        <taxon>Magnoliopsida</taxon>
        <taxon>eudicotyledons</taxon>
        <taxon>Gunneridae</taxon>
        <taxon>Pentapetalae</taxon>
        <taxon>rosids</taxon>
        <taxon>malvids</taxon>
        <taxon>Sapindales</taxon>
        <taxon>Sapindaceae</taxon>
        <taxon>Hippocastanoideae</taxon>
        <taxon>Acereae</taxon>
        <taxon>Dipteronia</taxon>
    </lineage>
</organism>
<evidence type="ECO:0000313" key="1">
    <source>
        <dbReference type="EMBL" id="KAK3206560.1"/>
    </source>
</evidence>
<dbReference type="Proteomes" id="UP001281410">
    <property type="component" value="Unassembled WGS sequence"/>
</dbReference>
<reference evidence="1" key="1">
    <citation type="journal article" date="2023" name="Plant J.">
        <title>Genome sequences and population genomics provide insights into the demographic history, inbreeding, and mutation load of two 'living fossil' tree species of Dipteronia.</title>
        <authorList>
            <person name="Feng Y."/>
            <person name="Comes H.P."/>
            <person name="Chen J."/>
            <person name="Zhu S."/>
            <person name="Lu R."/>
            <person name="Zhang X."/>
            <person name="Li P."/>
            <person name="Qiu J."/>
            <person name="Olsen K.M."/>
            <person name="Qiu Y."/>
        </authorList>
    </citation>
    <scope>NUCLEOTIDE SEQUENCE</scope>
    <source>
        <strain evidence="1">NBL</strain>
    </source>
</reference>
<proteinExistence type="predicted"/>
<protein>
    <submittedName>
        <fullName evidence="1">Uncharacterized protein</fullName>
    </submittedName>
</protein>
<evidence type="ECO:0000313" key="2">
    <source>
        <dbReference type="Proteomes" id="UP001281410"/>
    </source>
</evidence>